<keyword evidence="1" id="KW-0732">Signal</keyword>
<evidence type="ECO:0000256" key="1">
    <source>
        <dbReference type="SAM" id="SignalP"/>
    </source>
</evidence>
<proteinExistence type="predicted"/>
<evidence type="ECO:0000313" key="2">
    <source>
        <dbReference type="EMBL" id="MBA0788122.1"/>
    </source>
</evidence>
<feature type="signal peptide" evidence="1">
    <location>
        <begin position="1"/>
        <end position="25"/>
    </location>
</feature>
<accession>A0A7J9FS24</accession>
<dbReference type="PANTHER" id="PTHR33592:SF3">
    <property type="entry name" value="TRANSMEMBRANE PROTEIN"/>
    <property type="match status" value="1"/>
</dbReference>
<organism evidence="2 3">
    <name type="scientific">Gossypium trilobum</name>
    <dbReference type="NCBI Taxonomy" id="34281"/>
    <lineage>
        <taxon>Eukaryota</taxon>
        <taxon>Viridiplantae</taxon>
        <taxon>Streptophyta</taxon>
        <taxon>Embryophyta</taxon>
        <taxon>Tracheophyta</taxon>
        <taxon>Spermatophyta</taxon>
        <taxon>Magnoliopsida</taxon>
        <taxon>eudicotyledons</taxon>
        <taxon>Gunneridae</taxon>
        <taxon>Pentapetalae</taxon>
        <taxon>rosids</taxon>
        <taxon>malvids</taxon>
        <taxon>Malvales</taxon>
        <taxon>Malvaceae</taxon>
        <taxon>Malvoideae</taxon>
        <taxon>Gossypium</taxon>
    </lineage>
</organism>
<dbReference type="Proteomes" id="UP000593568">
    <property type="component" value="Unassembled WGS sequence"/>
</dbReference>
<reference evidence="2 3" key="1">
    <citation type="journal article" date="2019" name="Genome Biol. Evol.">
        <title>Insights into the evolution of the New World diploid cottons (Gossypium, subgenus Houzingenia) based on genome sequencing.</title>
        <authorList>
            <person name="Grover C.E."/>
            <person name="Arick M.A. 2nd"/>
            <person name="Thrash A."/>
            <person name="Conover J.L."/>
            <person name="Sanders W.S."/>
            <person name="Peterson D.G."/>
            <person name="Frelichowski J.E."/>
            <person name="Scheffler J.A."/>
            <person name="Scheffler B.E."/>
            <person name="Wendel J.F."/>
        </authorList>
    </citation>
    <scope>NUCLEOTIDE SEQUENCE [LARGE SCALE GENOMIC DNA]</scope>
    <source>
        <strain evidence="2">8</strain>
        <tissue evidence="2">Leaf</tissue>
    </source>
</reference>
<sequence>MSNLHFLVTAAVIFLVSTHLYEASGRVLNGYDLVLQSVQKGEPTPPSEHNGCTNIPGSNGPPCTNQKAFAGRLATEYYFIDLVVSSNMTMKLMGTFRMAD</sequence>
<name>A0A7J9FS24_9ROSI</name>
<dbReference type="PANTHER" id="PTHR33592">
    <property type="entry name" value="TRANSMEMBRANE PROTEIN"/>
    <property type="match status" value="1"/>
</dbReference>
<feature type="chain" id="PRO_5029566187" evidence="1">
    <location>
        <begin position="26"/>
        <end position="100"/>
    </location>
</feature>
<dbReference type="EMBL" id="JABEZW010227197">
    <property type="protein sequence ID" value="MBA0788122.1"/>
    <property type="molecule type" value="Genomic_DNA"/>
</dbReference>
<gene>
    <name evidence="2" type="ORF">Gotri_027511</name>
</gene>
<comment type="caution">
    <text evidence="2">The sequence shown here is derived from an EMBL/GenBank/DDBJ whole genome shotgun (WGS) entry which is preliminary data.</text>
</comment>
<dbReference type="AlphaFoldDB" id="A0A7J9FS24"/>
<evidence type="ECO:0000313" key="3">
    <source>
        <dbReference type="Proteomes" id="UP000593568"/>
    </source>
</evidence>
<protein>
    <submittedName>
        <fullName evidence="2">Uncharacterized protein</fullName>
    </submittedName>
</protein>
<keyword evidence="3" id="KW-1185">Reference proteome</keyword>